<comment type="caution">
    <text evidence="2">The sequence shown here is derived from an EMBL/GenBank/DDBJ whole genome shotgun (WGS) entry which is preliminary data.</text>
</comment>
<dbReference type="Proteomes" id="UP000593567">
    <property type="component" value="Unassembled WGS sequence"/>
</dbReference>
<dbReference type="EMBL" id="VXIV02002967">
    <property type="protein sequence ID" value="KAF6021752.1"/>
    <property type="molecule type" value="Genomic_DNA"/>
</dbReference>
<reference evidence="2" key="1">
    <citation type="submission" date="2020-06" db="EMBL/GenBank/DDBJ databases">
        <title>Draft genome of Bugula neritina, a colonial animal packing powerful symbionts and potential medicines.</title>
        <authorList>
            <person name="Rayko M."/>
        </authorList>
    </citation>
    <scope>NUCLEOTIDE SEQUENCE [LARGE SCALE GENOMIC DNA]</scope>
    <source>
        <strain evidence="2">Kwan_BN1</strain>
    </source>
</reference>
<name>A0A7J7J6G2_BUGNE</name>
<proteinExistence type="predicted"/>
<gene>
    <name evidence="2" type="ORF">EB796_019939</name>
</gene>
<keyword evidence="3" id="KW-1185">Reference proteome</keyword>
<keyword evidence="1" id="KW-0732">Signal</keyword>
<dbReference type="AlphaFoldDB" id="A0A7J7J6G2"/>
<protein>
    <recommendedName>
        <fullName evidence="4">Secreted protein</fullName>
    </recommendedName>
</protein>
<evidence type="ECO:0000256" key="1">
    <source>
        <dbReference type="SAM" id="SignalP"/>
    </source>
</evidence>
<evidence type="ECO:0008006" key="4">
    <source>
        <dbReference type="Google" id="ProtNLM"/>
    </source>
</evidence>
<sequence>MLLATIFQMTFSVTVMLVSLEKTATASVTIVHVSTTATVLYVPKATARTPNCPFTAIVLMTYTDICALIRPTQLEGDAYM</sequence>
<accession>A0A7J7J6G2</accession>
<feature type="signal peptide" evidence="1">
    <location>
        <begin position="1"/>
        <end position="26"/>
    </location>
</feature>
<evidence type="ECO:0000313" key="3">
    <source>
        <dbReference type="Proteomes" id="UP000593567"/>
    </source>
</evidence>
<feature type="chain" id="PRO_5029769020" description="Secreted protein" evidence="1">
    <location>
        <begin position="27"/>
        <end position="80"/>
    </location>
</feature>
<organism evidence="2 3">
    <name type="scientific">Bugula neritina</name>
    <name type="common">Brown bryozoan</name>
    <name type="synonym">Sertularia neritina</name>
    <dbReference type="NCBI Taxonomy" id="10212"/>
    <lineage>
        <taxon>Eukaryota</taxon>
        <taxon>Metazoa</taxon>
        <taxon>Spiralia</taxon>
        <taxon>Lophotrochozoa</taxon>
        <taxon>Bryozoa</taxon>
        <taxon>Gymnolaemata</taxon>
        <taxon>Cheilostomatida</taxon>
        <taxon>Flustrina</taxon>
        <taxon>Buguloidea</taxon>
        <taxon>Bugulidae</taxon>
        <taxon>Bugula</taxon>
    </lineage>
</organism>
<evidence type="ECO:0000313" key="2">
    <source>
        <dbReference type="EMBL" id="KAF6021752.1"/>
    </source>
</evidence>